<organism evidence="1 2">
    <name type="scientific">Paraburkholderia graminis (strain ATCC 700544 / DSM 17151 / LMG 18924 / NCIMB 13744 / C4D1M)</name>
    <dbReference type="NCBI Taxonomy" id="396598"/>
    <lineage>
        <taxon>Bacteria</taxon>
        <taxon>Pseudomonadati</taxon>
        <taxon>Pseudomonadota</taxon>
        <taxon>Betaproteobacteria</taxon>
        <taxon>Burkholderiales</taxon>
        <taxon>Burkholderiaceae</taxon>
        <taxon>Paraburkholderia</taxon>
    </lineage>
</organism>
<accession>B1GBK1</accession>
<comment type="caution">
    <text evidence="1">The sequence shown here is derived from an EMBL/GenBank/DDBJ whole genome shotgun (WGS) entry which is preliminary data.</text>
</comment>
<dbReference type="AlphaFoldDB" id="B1GBK1"/>
<name>B1GBK1_PARG4</name>
<gene>
    <name evidence="1" type="ORF">BgramDRAFT_6738</name>
</gene>
<evidence type="ECO:0000313" key="2">
    <source>
        <dbReference type="Proteomes" id="UP000005045"/>
    </source>
</evidence>
<keyword evidence="2" id="KW-1185">Reference proteome</keyword>
<protein>
    <submittedName>
        <fullName evidence="1">Uncharacterized protein</fullName>
    </submittedName>
</protein>
<proteinExistence type="predicted"/>
<dbReference type="RefSeq" id="WP_006053305.1">
    <property type="nucleotide sequence ID" value="NZ_CADIKA010000001.1"/>
</dbReference>
<evidence type="ECO:0000313" key="1">
    <source>
        <dbReference type="EMBL" id="EDT06491.1"/>
    </source>
</evidence>
<dbReference type="Proteomes" id="UP000005045">
    <property type="component" value="Unassembled WGS sequence"/>
</dbReference>
<dbReference type="EMBL" id="ABLD01000067">
    <property type="protein sequence ID" value="EDT06491.1"/>
    <property type="molecule type" value="Genomic_DNA"/>
</dbReference>
<sequence>MVNAGLAWSCQLSRRRAVCRQVALRRLQLDNGKQIKRLTLRAFAPGFNLGGTRAAPAGPEVRGLKFKR</sequence>
<reference evidence="1 2" key="1">
    <citation type="submission" date="2008-03" db="EMBL/GenBank/DDBJ databases">
        <title>Sequencing of the draft genome and assembly of Burkholderia graminis C4D1M.</title>
        <authorList>
            <consortium name="US DOE Joint Genome Institute (JGI-PGF)"/>
            <person name="Copeland A."/>
            <person name="Lucas S."/>
            <person name="Lapidus A."/>
            <person name="Glavina del Rio T."/>
            <person name="Dalin E."/>
            <person name="Tice H."/>
            <person name="Bruce D."/>
            <person name="Goodwin L."/>
            <person name="Pitluck S."/>
            <person name="Larimer F."/>
            <person name="Land M.L."/>
            <person name="Hauser L."/>
            <person name="Tiedje J."/>
            <person name="Richardson P."/>
        </authorList>
    </citation>
    <scope>NUCLEOTIDE SEQUENCE [LARGE SCALE GENOMIC DNA]</scope>
    <source>
        <strain evidence="2">ATCC 700544 / DSM 17151 / LMG 18924 / NCIMB 13744 / C4D1M</strain>
    </source>
</reference>